<dbReference type="Proteomes" id="UP000006702">
    <property type="component" value="Unassembled WGS sequence"/>
</dbReference>
<dbReference type="OrthoDB" id="4509506at2759"/>
<protein>
    <submittedName>
        <fullName evidence="1">Uncharacterized protein</fullName>
    </submittedName>
</protein>
<evidence type="ECO:0000313" key="1">
    <source>
        <dbReference type="EMBL" id="EAW17205.1"/>
    </source>
</evidence>
<accession>A1DKG6</accession>
<dbReference type="VEuPathDB" id="FungiDB:NFIA_005680"/>
<gene>
    <name evidence="1" type="ORF">NFIA_005680</name>
</gene>
<dbReference type="GeneID" id="4585480"/>
<dbReference type="RefSeq" id="XP_001259102.1">
    <property type="nucleotide sequence ID" value="XM_001259101.1"/>
</dbReference>
<reference evidence="2" key="1">
    <citation type="journal article" date="2008" name="PLoS Genet.">
        <title>Genomic islands in the pathogenic filamentous fungus Aspergillus fumigatus.</title>
        <authorList>
            <person name="Fedorova N.D."/>
            <person name="Khaldi N."/>
            <person name="Joardar V.S."/>
            <person name="Maiti R."/>
            <person name="Amedeo P."/>
            <person name="Anderson M.J."/>
            <person name="Crabtree J."/>
            <person name="Silva J.C."/>
            <person name="Badger J.H."/>
            <person name="Albarraq A."/>
            <person name="Angiuoli S."/>
            <person name="Bussey H."/>
            <person name="Bowyer P."/>
            <person name="Cotty P.J."/>
            <person name="Dyer P.S."/>
            <person name="Egan A."/>
            <person name="Galens K."/>
            <person name="Fraser-Liggett C.M."/>
            <person name="Haas B.J."/>
            <person name="Inman J.M."/>
            <person name="Kent R."/>
            <person name="Lemieux S."/>
            <person name="Malavazi I."/>
            <person name="Orvis J."/>
            <person name="Roemer T."/>
            <person name="Ronning C.M."/>
            <person name="Sundaram J.P."/>
            <person name="Sutton G."/>
            <person name="Turner G."/>
            <person name="Venter J.C."/>
            <person name="White O.R."/>
            <person name="Whitty B.R."/>
            <person name="Youngman P."/>
            <person name="Wolfe K.H."/>
            <person name="Goldman G.H."/>
            <person name="Wortman J.R."/>
            <person name="Jiang B."/>
            <person name="Denning D.W."/>
            <person name="Nierman W.C."/>
        </authorList>
    </citation>
    <scope>NUCLEOTIDE SEQUENCE [LARGE SCALE GENOMIC DNA]</scope>
    <source>
        <strain evidence="2">ATCC 1020 / DSM 3700 / CBS 544.65 / FGSC A1164 / JCM 1740 / NRRL 181 / WB 181</strain>
    </source>
</reference>
<dbReference type="STRING" id="331117.A1DKG6"/>
<dbReference type="AlphaFoldDB" id="A1DKG6"/>
<keyword evidence="2" id="KW-1185">Reference proteome</keyword>
<proteinExistence type="predicted"/>
<dbReference type="EMBL" id="DS027697">
    <property type="protein sequence ID" value="EAW17205.1"/>
    <property type="molecule type" value="Genomic_DNA"/>
</dbReference>
<evidence type="ECO:0000313" key="2">
    <source>
        <dbReference type="Proteomes" id="UP000006702"/>
    </source>
</evidence>
<name>A1DKG6_NEOFI</name>
<dbReference type="KEGG" id="nfi:NFIA_005680"/>
<sequence>MFGQIAQAGSSTCSIYNVFHVSLLQPAMNDPFLSQLNDDYQPPPKLVNGEAEYAVKEILEECEK</sequence>
<organism evidence="1 2">
    <name type="scientific">Neosartorya fischeri (strain ATCC 1020 / DSM 3700 / CBS 544.65 / FGSC A1164 / JCM 1740 / NRRL 181 / WB 181)</name>
    <name type="common">Aspergillus fischerianus</name>
    <dbReference type="NCBI Taxonomy" id="331117"/>
    <lineage>
        <taxon>Eukaryota</taxon>
        <taxon>Fungi</taxon>
        <taxon>Dikarya</taxon>
        <taxon>Ascomycota</taxon>
        <taxon>Pezizomycotina</taxon>
        <taxon>Eurotiomycetes</taxon>
        <taxon>Eurotiomycetidae</taxon>
        <taxon>Eurotiales</taxon>
        <taxon>Aspergillaceae</taxon>
        <taxon>Aspergillus</taxon>
        <taxon>Aspergillus subgen. Fumigati</taxon>
    </lineage>
</organism>
<dbReference type="HOGENOM" id="CLU_2868182_0_0_1"/>